<protein>
    <recommendedName>
        <fullName evidence="7">PPE family protein</fullName>
    </recommendedName>
</protein>
<dbReference type="Pfam" id="PF18878">
    <property type="entry name" value="PPE-PPW"/>
    <property type="match status" value="1"/>
</dbReference>
<dbReference type="Proteomes" id="UP000192441">
    <property type="component" value="Unassembled WGS sequence"/>
</dbReference>
<evidence type="ECO:0000259" key="4">
    <source>
        <dbReference type="Pfam" id="PF18878"/>
    </source>
</evidence>
<dbReference type="Gene3D" id="1.20.1260.20">
    <property type="entry name" value="PPE superfamily"/>
    <property type="match status" value="1"/>
</dbReference>
<accession>A0AA91LSC9</accession>
<feature type="compositionally biased region" description="Low complexity" evidence="2">
    <location>
        <begin position="387"/>
        <end position="397"/>
    </location>
</feature>
<name>A0AA91LSC9_9MYCO</name>
<dbReference type="SUPFAM" id="SSF140459">
    <property type="entry name" value="PE/PPE dimer-like"/>
    <property type="match status" value="1"/>
</dbReference>
<dbReference type="InterPro" id="IPR038332">
    <property type="entry name" value="PPE_sf"/>
</dbReference>
<feature type="compositionally biased region" description="Basic and acidic residues" evidence="2">
    <location>
        <begin position="409"/>
        <end position="418"/>
    </location>
</feature>
<dbReference type="FunFam" id="1.20.1260.20:FF:000001">
    <property type="entry name" value="PPE family protein PPE41"/>
    <property type="match status" value="1"/>
</dbReference>
<proteinExistence type="inferred from homology"/>
<comment type="similarity">
    <text evidence="1">Belongs to the mycobacterial PPE family.</text>
</comment>
<sequence>MMAPVWMASPPEVHSALLSSGPGPGPLLAAAGTWSSLSSEYASVAEELSALLASVHGGAWEGPTAEAYVGAHAPYLAWLSQASADSAAAAAAHESVAGAYTAALAAMPTLGGLAANHAVHTVLVATNFFGINTIPIALNEADYARMWVQAATTMSTYQAVSDTAVASTPQTTTAPQILDHDHSGHDHGDDGIHDGELSPTDPEWWIDVGGEMARYGQLLLNDLLTNPAALLTDLPMVLADLAFHASQLLSTVLQFAPVLMGPALGLVIAGLGPFAGLAGLAGLAASAQPAVAPVPAPVAVAPNVLAAIGVAPTAAAPAGTFATAPAPAATATVSTAAGSAAPPAPPAAGAAGFFPPYVVGPPGIGVGSGMSTGASSSAKRKAPESDSAAAAAGSAAREQARARRRRRTRQSESGDKYMDMNVELDPDWDGPTMASEQGAGPLGFAGTVRSDAVERAAGLTTLEIDELAAGPRTPMLPGSWEHDSEPR</sequence>
<reference evidence="5 6" key="1">
    <citation type="submission" date="2016-12" db="EMBL/GenBank/DDBJ databases">
        <title>The new phylogeny of genus Mycobacterium.</title>
        <authorList>
            <person name="Tortoli E."/>
            <person name="Trovato A."/>
            <person name="Cirillo D.M."/>
        </authorList>
    </citation>
    <scope>NUCLEOTIDE SEQUENCE [LARGE SCALE GENOMIC DNA]</scope>
    <source>
        <strain evidence="5 6">DSM 44624</strain>
    </source>
</reference>
<dbReference type="PANTHER" id="PTHR46766">
    <property type="entry name" value="GLUTAMINE-RICH PROTEIN 2"/>
    <property type="match status" value="1"/>
</dbReference>
<comment type="caution">
    <text evidence="5">The sequence shown here is derived from an EMBL/GenBank/DDBJ whole genome shotgun (WGS) entry which is preliminary data.</text>
</comment>
<dbReference type="InterPro" id="IPR043641">
    <property type="entry name" value="PPE-PPW_C"/>
</dbReference>
<dbReference type="GO" id="GO:0052572">
    <property type="term" value="P:response to host immune response"/>
    <property type="evidence" value="ECO:0007669"/>
    <property type="project" value="TreeGrafter"/>
</dbReference>
<feature type="domain" description="PPE-PPW subfamily C-terminal" evidence="4">
    <location>
        <begin position="434"/>
        <end position="480"/>
    </location>
</feature>
<dbReference type="EMBL" id="MVHM01000033">
    <property type="protein sequence ID" value="ORA31152.1"/>
    <property type="molecule type" value="Genomic_DNA"/>
</dbReference>
<evidence type="ECO:0000313" key="5">
    <source>
        <dbReference type="EMBL" id="ORA31152.1"/>
    </source>
</evidence>
<evidence type="ECO:0000256" key="1">
    <source>
        <dbReference type="ARBA" id="ARBA00010652"/>
    </source>
</evidence>
<gene>
    <name evidence="5" type="ORF">BST20_27465</name>
</gene>
<feature type="region of interest" description="Disordered" evidence="2">
    <location>
        <begin position="464"/>
        <end position="487"/>
    </location>
</feature>
<evidence type="ECO:0000313" key="6">
    <source>
        <dbReference type="Proteomes" id="UP000192441"/>
    </source>
</evidence>
<dbReference type="PANTHER" id="PTHR46766:SF1">
    <property type="entry name" value="GLUTAMINE-RICH PROTEIN 2"/>
    <property type="match status" value="1"/>
</dbReference>
<evidence type="ECO:0008006" key="7">
    <source>
        <dbReference type="Google" id="ProtNLM"/>
    </source>
</evidence>
<dbReference type="AlphaFoldDB" id="A0AA91LSC9"/>
<feature type="region of interest" description="Disordered" evidence="2">
    <location>
        <begin position="168"/>
        <end position="196"/>
    </location>
</feature>
<evidence type="ECO:0000256" key="2">
    <source>
        <dbReference type="SAM" id="MobiDB-lite"/>
    </source>
</evidence>
<organism evidence="5 6">
    <name type="scientific">Mycobacterium branderi</name>
    <dbReference type="NCBI Taxonomy" id="43348"/>
    <lineage>
        <taxon>Bacteria</taxon>
        <taxon>Bacillati</taxon>
        <taxon>Actinomycetota</taxon>
        <taxon>Actinomycetes</taxon>
        <taxon>Mycobacteriales</taxon>
        <taxon>Mycobacteriaceae</taxon>
        <taxon>Mycobacterium</taxon>
    </lineage>
</organism>
<dbReference type="InterPro" id="IPR000030">
    <property type="entry name" value="PPE_dom"/>
</dbReference>
<feature type="region of interest" description="Disordered" evidence="2">
    <location>
        <begin position="370"/>
        <end position="446"/>
    </location>
</feature>
<feature type="domain" description="PPE" evidence="3">
    <location>
        <begin position="6"/>
        <end position="168"/>
    </location>
</feature>
<feature type="compositionally biased region" description="Basic and acidic residues" evidence="2">
    <location>
        <begin position="178"/>
        <end position="196"/>
    </location>
</feature>
<dbReference type="Pfam" id="PF00823">
    <property type="entry name" value="PPE"/>
    <property type="match status" value="1"/>
</dbReference>
<evidence type="ECO:0000259" key="3">
    <source>
        <dbReference type="Pfam" id="PF00823"/>
    </source>
</evidence>